<feature type="compositionally biased region" description="Basic residues" evidence="1">
    <location>
        <begin position="1"/>
        <end position="14"/>
    </location>
</feature>
<sequence>MRRRQGTARGRQARARPATAIMSSAAPPLGDATARPPPRDRLSALPDGVLHRVLRFLDARRAAGDLSLLSRRWRRLWATSPYASLSDDGHYSTSSGDALLLLRGVARSLLWLRLDAAAAMEEDPAAFAHQRLWVRHALGRGLRVLQIFLRFDAAFQLPDGVFNSPTLEEITLSGISDDEVIAPETISLPRLKKLHLGSVRLADASVAEKLNAGCPALEHLSLSLSTLGSFKISSQTLKTLSFLDCRYEGIHVSVPSICSLRLTVSGNVQLDGMPSLVSAWVYVYPDGVKHLARGGYDLVAALANVEQLELLGFDTIIQDTVERSADEGLRFNKLRSLVIGEVQVNDFYRPLAYFLRFAPNLASLILDEAALEKWHFCETQEYWNVTDHAFGEKNHSGELKLVSALPRGLERLRIRFLKDKDDDEIEIESHKMLGLLKEKAKPKVMVVVWLQVSKWHY</sequence>
<evidence type="ECO:0000259" key="2">
    <source>
        <dbReference type="PROSITE" id="PS50181"/>
    </source>
</evidence>
<evidence type="ECO:0000256" key="1">
    <source>
        <dbReference type="SAM" id="MobiDB-lite"/>
    </source>
</evidence>
<dbReference type="PANTHER" id="PTHR34223">
    <property type="entry name" value="OS11G0201299 PROTEIN"/>
    <property type="match status" value="1"/>
</dbReference>
<keyword evidence="4" id="KW-1185">Reference proteome</keyword>
<organism evidence="3 4">
    <name type="scientific">Urochloa decumbens</name>
    <dbReference type="NCBI Taxonomy" id="240449"/>
    <lineage>
        <taxon>Eukaryota</taxon>
        <taxon>Viridiplantae</taxon>
        <taxon>Streptophyta</taxon>
        <taxon>Embryophyta</taxon>
        <taxon>Tracheophyta</taxon>
        <taxon>Spermatophyta</taxon>
        <taxon>Magnoliopsida</taxon>
        <taxon>Liliopsida</taxon>
        <taxon>Poales</taxon>
        <taxon>Poaceae</taxon>
        <taxon>PACMAD clade</taxon>
        <taxon>Panicoideae</taxon>
        <taxon>Panicodae</taxon>
        <taxon>Paniceae</taxon>
        <taxon>Melinidinae</taxon>
        <taxon>Urochloa</taxon>
    </lineage>
</organism>
<dbReference type="Pfam" id="PF00646">
    <property type="entry name" value="F-box"/>
    <property type="match status" value="1"/>
</dbReference>
<dbReference type="InterPro" id="IPR001810">
    <property type="entry name" value="F-box_dom"/>
</dbReference>
<dbReference type="SUPFAM" id="SSF52058">
    <property type="entry name" value="L domain-like"/>
    <property type="match status" value="1"/>
</dbReference>
<dbReference type="AlphaFoldDB" id="A0ABC8VEP2"/>
<dbReference type="PROSITE" id="PS50181">
    <property type="entry name" value="FBOX"/>
    <property type="match status" value="1"/>
</dbReference>
<dbReference type="Gene3D" id="3.80.10.10">
    <property type="entry name" value="Ribonuclease Inhibitor"/>
    <property type="match status" value="1"/>
</dbReference>
<dbReference type="InterPro" id="IPR036047">
    <property type="entry name" value="F-box-like_dom_sf"/>
</dbReference>
<dbReference type="InterPro" id="IPR055411">
    <property type="entry name" value="LRR_FXL15/At3g58940/PEG3-like"/>
</dbReference>
<dbReference type="InterPro" id="IPR053197">
    <property type="entry name" value="F-box_SCFL_complex_component"/>
</dbReference>
<dbReference type="EMBL" id="OZ075111">
    <property type="protein sequence ID" value="CAL4889442.1"/>
    <property type="molecule type" value="Genomic_DNA"/>
</dbReference>
<dbReference type="SUPFAM" id="SSF81383">
    <property type="entry name" value="F-box domain"/>
    <property type="match status" value="1"/>
</dbReference>
<proteinExistence type="predicted"/>
<feature type="region of interest" description="Disordered" evidence="1">
    <location>
        <begin position="1"/>
        <end position="43"/>
    </location>
</feature>
<reference evidence="3 4" key="2">
    <citation type="submission" date="2024-10" db="EMBL/GenBank/DDBJ databases">
        <authorList>
            <person name="Ryan C."/>
        </authorList>
    </citation>
    <scope>NUCLEOTIDE SEQUENCE [LARGE SCALE GENOMIC DNA]</scope>
</reference>
<dbReference type="Pfam" id="PF24758">
    <property type="entry name" value="LRR_At5g56370"/>
    <property type="match status" value="1"/>
</dbReference>
<gene>
    <name evidence="3" type="ORF">URODEC1_LOCUS2706</name>
</gene>
<protein>
    <recommendedName>
        <fullName evidence="2">F-box domain-containing protein</fullName>
    </recommendedName>
</protein>
<dbReference type="Proteomes" id="UP001497457">
    <property type="component" value="Chromosome 1b"/>
</dbReference>
<evidence type="ECO:0000313" key="4">
    <source>
        <dbReference type="Proteomes" id="UP001497457"/>
    </source>
</evidence>
<name>A0ABC8VEP2_9POAL</name>
<dbReference type="InterPro" id="IPR032675">
    <property type="entry name" value="LRR_dom_sf"/>
</dbReference>
<dbReference type="PANTHER" id="PTHR34223:SF67">
    <property type="entry name" value="F-BOX DOMAIN-CONTAINING PROTEIN"/>
    <property type="match status" value="1"/>
</dbReference>
<accession>A0ABC8VEP2</accession>
<feature type="domain" description="F-box" evidence="2">
    <location>
        <begin position="39"/>
        <end position="76"/>
    </location>
</feature>
<reference evidence="4" key="1">
    <citation type="submission" date="2024-06" db="EMBL/GenBank/DDBJ databases">
        <authorList>
            <person name="Ryan C."/>
        </authorList>
    </citation>
    <scope>NUCLEOTIDE SEQUENCE [LARGE SCALE GENOMIC DNA]</scope>
</reference>
<evidence type="ECO:0000313" key="3">
    <source>
        <dbReference type="EMBL" id="CAL4889442.1"/>
    </source>
</evidence>